<dbReference type="Gene3D" id="2.40.128.20">
    <property type="match status" value="1"/>
</dbReference>
<proteinExistence type="predicted"/>
<dbReference type="InterPro" id="IPR002970">
    <property type="entry name" value="Tick_his-bd"/>
</dbReference>
<organism evidence="2">
    <name type="scientific">Ixodes ricinus</name>
    <name type="common">Common tick</name>
    <name type="synonym">Acarus ricinus</name>
    <dbReference type="NCBI Taxonomy" id="34613"/>
    <lineage>
        <taxon>Eukaryota</taxon>
        <taxon>Metazoa</taxon>
        <taxon>Ecdysozoa</taxon>
        <taxon>Arthropoda</taxon>
        <taxon>Chelicerata</taxon>
        <taxon>Arachnida</taxon>
        <taxon>Acari</taxon>
        <taxon>Parasitiformes</taxon>
        <taxon>Ixodida</taxon>
        <taxon>Ixodoidea</taxon>
        <taxon>Ixodidae</taxon>
        <taxon>Ixodinae</taxon>
        <taxon>Ixodes</taxon>
    </lineage>
</organism>
<protein>
    <submittedName>
        <fullName evidence="2">Putative salivary lipocalin</fullName>
    </submittedName>
</protein>
<evidence type="ECO:0000313" key="2">
    <source>
        <dbReference type="EMBL" id="JAR94950.1"/>
    </source>
</evidence>
<name>A0A147BW48_IXORI</name>
<accession>A0A147BW48</accession>
<feature type="signal peptide" evidence="1">
    <location>
        <begin position="1"/>
        <end position="22"/>
    </location>
</feature>
<dbReference type="EMBL" id="GEGO01000454">
    <property type="protein sequence ID" value="JAR94950.1"/>
    <property type="molecule type" value="Transcribed_RNA"/>
</dbReference>
<dbReference type="Pfam" id="PF02098">
    <property type="entry name" value="His_binding"/>
    <property type="match status" value="1"/>
</dbReference>
<dbReference type="GO" id="GO:0043176">
    <property type="term" value="F:amine binding"/>
    <property type="evidence" value="ECO:0007669"/>
    <property type="project" value="InterPro"/>
</dbReference>
<sequence length="414" mass="48295">MNWLKFIFLCMALFVNLFYTNTFPDAPSQYVTEECKDVASKFVVKNVPLGFKSALFCMYQNLQVLENMTLLDLALTTPHTGRSICRIEVHWFNKTAKKVNMTIYDTDLRGNCTQRNDTDIVEVIEDGKTKTLSELRIPRKIGMRHVYFKIEKARLLFTDYETCLIFMTSFPPIKDKYCELFVASKNFINMYNTKCHSIYRIYCGYGRPTRDVWPSPAASSSDELFLMEVHKLRLLIERKDPLKEDTIFMNEFQMIAEVLYQIPEANVYASTYARSLTRLCGIQIYKIMPDMAELVLQMIMSGRNGSVYQVPHFYSDMNAISPTQIHLQDQYGRRRALLSNFKNCYVLKKVETNKNSAPICEFFIKNNTNINSDLEECWFVFLAYCGFPKAFYKEASCYSLKAISDRVNTEELQR</sequence>
<evidence type="ECO:0000256" key="1">
    <source>
        <dbReference type="SAM" id="SignalP"/>
    </source>
</evidence>
<reference evidence="2" key="1">
    <citation type="journal article" date="2018" name="PLoS Negl. Trop. Dis.">
        <title>Sialome diversity of ticks revealed by RNAseq of single tick salivary glands.</title>
        <authorList>
            <person name="Perner J."/>
            <person name="Kropackova S."/>
            <person name="Kopacek P."/>
            <person name="Ribeiro J.M."/>
        </authorList>
    </citation>
    <scope>NUCLEOTIDE SEQUENCE</scope>
    <source>
        <strain evidence="2">Siblings of single egg batch collected in Ceske Budejovice</strain>
        <tissue evidence="2">Salivary glands</tissue>
    </source>
</reference>
<dbReference type="AlphaFoldDB" id="A0A147BW48"/>
<keyword evidence="1" id="KW-0732">Signal</keyword>
<dbReference type="InterPro" id="IPR012674">
    <property type="entry name" value="Calycin"/>
</dbReference>
<feature type="chain" id="PRO_5007543075" evidence="1">
    <location>
        <begin position="23"/>
        <end position="414"/>
    </location>
</feature>
<dbReference type="GO" id="GO:0030682">
    <property type="term" value="P:symbiont-mediated perturbation of host defenses"/>
    <property type="evidence" value="ECO:0007669"/>
    <property type="project" value="InterPro"/>
</dbReference>
<dbReference type="SUPFAM" id="SSF50814">
    <property type="entry name" value="Lipocalins"/>
    <property type="match status" value="1"/>
</dbReference>